<organism evidence="2 3">
    <name type="scientific">Dipteronia sinensis</name>
    <dbReference type="NCBI Taxonomy" id="43782"/>
    <lineage>
        <taxon>Eukaryota</taxon>
        <taxon>Viridiplantae</taxon>
        <taxon>Streptophyta</taxon>
        <taxon>Embryophyta</taxon>
        <taxon>Tracheophyta</taxon>
        <taxon>Spermatophyta</taxon>
        <taxon>Magnoliopsida</taxon>
        <taxon>eudicotyledons</taxon>
        <taxon>Gunneridae</taxon>
        <taxon>Pentapetalae</taxon>
        <taxon>rosids</taxon>
        <taxon>malvids</taxon>
        <taxon>Sapindales</taxon>
        <taxon>Sapindaceae</taxon>
        <taxon>Hippocastanoideae</taxon>
        <taxon>Acereae</taxon>
        <taxon>Dipteronia</taxon>
    </lineage>
</organism>
<keyword evidence="3" id="KW-1185">Reference proteome</keyword>
<proteinExistence type="predicted"/>
<evidence type="ECO:0000259" key="1">
    <source>
        <dbReference type="Pfam" id="PF13966"/>
    </source>
</evidence>
<comment type="caution">
    <text evidence="2">The sequence shown here is derived from an EMBL/GenBank/DDBJ whole genome shotgun (WGS) entry which is preliminary data.</text>
</comment>
<reference evidence="2" key="1">
    <citation type="journal article" date="2023" name="Plant J.">
        <title>Genome sequences and population genomics provide insights into the demographic history, inbreeding, and mutation load of two 'living fossil' tree species of Dipteronia.</title>
        <authorList>
            <person name="Feng Y."/>
            <person name="Comes H.P."/>
            <person name="Chen J."/>
            <person name="Zhu S."/>
            <person name="Lu R."/>
            <person name="Zhang X."/>
            <person name="Li P."/>
            <person name="Qiu J."/>
            <person name="Olsen K.M."/>
            <person name="Qiu Y."/>
        </authorList>
    </citation>
    <scope>NUCLEOTIDE SEQUENCE</scope>
    <source>
        <strain evidence="2">NBL</strain>
    </source>
</reference>
<dbReference type="InterPro" id="IPR026960">
    <property type="entry name" value="RVT-Znf"/>
</dbReference>
<dbReference type="Pfam" id="PF13966">
    <property type="entry name" value="zf-RVT"/>
    <property type="match status" value="1"/>
</dbReference>
<dbReference type="Proteomes" id="UP001281410">
    <property type="component" value="Unassembled WGS sequence"/>
</dbReference>
<dbReference type="EMBL" id="JANJYJ010000006">
    <property type="protein sequence ID" value="KAK3206389.1"/>
    <property type="molecule type" value="Genomic_DNA"/>
</dbReference>
<dbReference type="AlphaFoldDB" id="A0AAE0A9Z7"/>
<accession>A0AAE0A9Z7</accession>
<sequence>MKDFRPISLVDSMYKILAKVLANRIKKVMNKVPLRQPSFARETKQWRCFSAVLAITQIRCSFEDKKAWLHNSSGVFSVASFRRSLECPLDNERMDSNFIWQRLCPPKVEIFAWHLFKGRVIVRKLLIRLGSSLVSDERCPICKDGEETLVSLSSFEQRFDATISTAVHPPYIQQVYNGFAPEGYHLCPACGSLYRFQRRTAVHPPYVQQVNISQT</sequence>
<protein>
    <recommendedName>
        <fullName evidence="1">Reverse transcriptase zinc-binding domain-containing protein</fullName>
    </recommendedName>
</protein>
<evidence type="ECO:0000313" key="2">
    <source>
        <dbReference type="EMBL" id="KAK3206389.1"/>
    </source>
</evidence>
<feature type="domain" description="Reverse transcriptase zinc-binding" evidence="1">
    <location>
        <begin position="91"/>
        <end position="149"/>
    </location>
</feature>
<gene>
    <name evidence="2" type="ORF">Dsin_020435</name>
</gene>
<evidence type="ECO:0000313" key="3">
    <source>
        <dbReference type="Proteomes" id="UP001281410"/>
    </source>
</evidence>
<name>A0AAE0A9Z7_9ROSI</name>